<dbReference type="AlphaFoldDB" id="A0A8E0RVZ6"/>
<evidence type="ECO:0000313" key="2">
    <source>
        <dbReference type="Proteomes" id="UP000728185"/>
    </source>
</evidence>
<organism evidence="1 2">
    <name type="scientific">Fasciolopsis buskii</name>
    <dbReference type="NCBI Taxonomy" id="27845"/>
    <lineage>
        <taxon>Eukaryota</taxon>
        <taxon>Metazoa</taxon>
        <taxon>Spiralia</taxon>
        <taxon>Lophotrochozoa</taxon>
        <taxon>Platyhelminthes</taxon>
        <taxon>Trematoda</taxon>
        <taxon>Digenea</taxon>
        <taxon>Plagiorchiida</taxon>
        <taxon>Echinostomata</taxon>
        <taxon>Echinostomatoidea</taxon>
        <taxon>Fasciolidae</taxon>
        <taxon>Fasciolopsis</taxon>
    </lineage>
</organism>
<reference evidence="1" key="1">
    <citation type="submission" date="2019-05" db="EMBL/GenBank/DDBJ databases">
        <title>Annotation for the trematode Fasciolopsis buski.</title>
        <authorList>
            <person name="Choi Y.-J."/>
        </authorList>
    </citation>
    <scope>NUCLEOTIDE SEQUENCE</scope>
    <source>
        <strain evidence="1">HT</strain>
        <tissue evidence="1">Whole worm</tissue>
    </source>
</reference>
<comment type="caution">
    <text evidence="1">The sequence shown here is derived from an EMBL/GenBank/DDBJ whole genome shotgun (WGS) entry which is preliminary data.</text>
</comment>
<name>A0A8E0RVZ6_9TREM</name>
<proteinExistence type="predicted"/>
<sequence>MNTRHLQEELNKPTKNRSSLDLKVSAEDDVNSSSRRISDGLSDEIKKGLVDGVRTQILLHEFVTVGRDMNKKFIEETTDSVKASLQTRIEDHLNRLSSALLDKTHQLCPNQSEISPELIKGQLSRVQGLIRSDVPNILARNLLPELEEKLNAMSSDLATAIYDAIARNVIDELDQLHQQLLEKIRPKLLPKSPGVRKPVRVRWLEVSSKETLSASFYGTRENNRAAPPASEFVEPSAYPLV</sequence>
<dbReference type="Proteomes" id="UP000728185">
    <property type="component" value="Unassembled WGS sequence"/>
</dbReference>
<keyword evidence="2" id="KW-1185">Reference proteome</keyword>
<accession>A0A8E0RVZ6</accession>
<evidence type="ECO:0000313" key="1">
    <source>
        <dbReference type="EMBL" id="KAA0189423.1"/>
    </source>
</evidence>
<protein>
    <submittedName>
        <fullName evidence="1">Uncharacterized protein</fullName>
    </submittedName>
</protein>
<dbReference type="OrthoDB" id="10521172at2759"/>
<gene>
    <name evidence="1" type="ORF">FBUS_06421</name>
</gene>
<dbReference type="EMBL" id="LUCM01007739">
    <property type="protein sequence ID" value="KAA0189423.1"/>
    <property type="molecule type" value="Genomic_DNA"/>
</dbReference>